<evidence type="ECO:0000256" key="1">
    <source>
        <dbReference type="SAM" id="SignalP"/>
    </source>
</evidence>
<reference evidence="2" key="1">
    <citation type="journal article" date="2013" name="Genetics">
        <title>The draft genome and transcriptome of Panagrellus redivivus are shaped by the harsh demands of a free-living lifestyle.</title>
        <authorList>
            <person name="Srinivasan J."/>
            <person name="Dillman A.R."/>
            <person name="Macchietto M.G."/>
            <person name="Heikkinen L."/>
            <person name="Lakso M."/>
            <person name="Fracchia K.M."/>
            <person name="Antoshechkin I."/>
            <person name="Mortazavi A."/>
            <person name="Wong G."/>
            <person name="Sternberg P.W."/>
        </authorList>
    </citation>
    <scope>NUCLEOTIDE SEQUENCE [LARGE SCALE GENOMIC DNA]</scope>
    <source>
        <strain evidence="2">MT8872</strain>
    </source>
</reference>
<evidence type="ECO:0000313" key="3">
    <source>
        <dbReference type="WBParaSite" id="Pan_g7305.t1"/>
    </source>
</evidence>
<sequence>MKITTFVLVLYCLHLTTSLVIYRRKPKPKLICKEESEWLTIAKAVGLTSKAGSLIANGTYFEITNSDSEDSSEESKEQVRLIERRHRRNAGMKKVNADYNEPVLIINEDDPNGNFEIHGASLTKEEKKIIQRKLRATCNALDLD</sequence>
<protein>
    <submittedName>
        <fullName evidence="3">Uncharacterized protein</fullName>
    </submittedName>
</protein>
<dbReference type="Proteomes" id="UP000492821">
    <property type="component" value="Unassembled WGS sequence"/>
</dbReference>
<reference evidence="3" key="2">
    <citation type="submission" date="2020-10" db="UniProtKB">
        <authorList>
            <consortium name="WormBaseParasite"/>
        </authorList>
    </citation>
    <scope>IDENTIFICATION</scope>
</reference>
<feature type="chain" id="PRO_5029006522" evidence="1">
    <location>
        <begin position="19"/>
        <end position="144"/>
    </location>
</feature>
<name>A0A7E4W634_PANRE</name>
<proteinExistence type="predicted"/>
<dbReference type="WBParaSite" id="Pan_g7305.t1">
    <property type="protein sequence ID" value="Pan_g7305.t1"/>
    <property type="gene ID" value="Pan_g7305"/>
</dbReference>
<keyword evidence="2" id="KW-1185">Reference proteome</keyword>
<feature type="signal peptide" evidence="1">
    <location>
        <begin position="1"/>
        <end position="18"/>
    </location>
</feature>
<accession>A0A7E4W634</accession>
<evidence type="ECO:0000313" key="2">
    <source>
        <dbReference type="Proteomes" id="UP000492821"/>
    </source>
</evidence>
<organism evidence="2 3">
    <name type="scientific">Panagrellus redivivus</name>
    <name type="common">Microworm</name>
    <dbReference type="NCBI Taxonomy" id="6233"/>
    <lineage>
        <taxon>Eukaryota</taxon>
        <taxon>Metazoa</taxon>
        <taxon>Ecdysozoa</taxon>
        <taxon>Nematoda</taxon>
        <taxon>Chromadorea</taxon>
        <taxon>Rhabditida</taxon>
        <taxon>Tylenchina</taxon>
        <taxon>Panagrolaimomorpha</taxon>
        <taxon>Panagrolaimoidea</taxon>
        <taxon>Panagrolaimidae</taxon>
        <taxon>Panagrellus</taxon>
    </lineage>
</organism>
<dbReference type="AlphaFoldDB" id="A0A7E4W634"/>
<keyword evidence="1" id="KW-0732">Signal</keyword>